<keyword evidence="3" id="KW-1185">Reference proteome</keyword>
<dbReference type="EMBL" id="JAYWIO010000005">
    <property type="protein sequence ID" value="KAK7260618.1"/>
    <property type="molecule type" value="Genomic_DNA"/>
</dbReference>
<sequence length="195" mass="23014">MLERITTVLEAMQRQSQQPSQPVNPPHQFNVVNAEAKTLADFRSCNPPKFEGGFKPEEANKWIHTMDKILRTLECSDAQKVAYATYMLEDEAESWWNHTMQFLQYEGRDVSWGVFMEKFLQKYFPEDLRRKKEVEFLQLKQGNMSVGEYAAKFEELMKYFPYYQNKLSYVSCIVSYSIVLQKFLVFNLAKTNCHT</sequence>
<evidence type="ECO:0000313" key="2">
    <source>
        <dbReference type="EMBL" id="KAK7260618.1"/>
    </source>
</evidence>
<protein>
    <recommendedName>
        <fullName evidence="1">Retrotransposon gag domain-containing protein</fullName>
    </recommendedName>
</protein>
<organism evidence="2 3">
    <name type="scientific">Crotalaria pallida</name>
    <name type="common">Smooth rattlebox</name>
    <name type="synonym">Crotalaria striata</name>
    <dbReference type="NCBI Taxonomy" id="3830"/>
    <lineage>
        <taxon>Eukaryota</taxon>
        <taxon>Viridiplantae</taxon>
        <taxon>Streptophyta</taxon>
        <taxon>Embryophyta</taxon>
        <taxon>Tracheophyta</taxon>
        <taxon>Spermatophyta</taxon>
        <taxon>Magnoliopsida</taxon>
        <taxon>eudicotyledons</taxon>
        <taxon>Gunneridae</taxon>
        <taxon>Pentapetalae</taxon>
        <taxon>rosids</taxon>
        <taxon>fabids</taxon>
        <taxon>Fabales</taxon>
        <taxon>Fabaceae</taxon>
        <taxon>Papilionoideae</taxon>
        <taxon>50 kb inversion clade</taxon>
        <taxon>genistoids sensu lato</taxon>
        <taxon>core genistoids</taxon>
        <taxon>Crotalarieae</taxon>
        <taxon>Crotalaria</taxon>
    </lineage>
</organism>
<proteinExistence type="predicted"/>
<feature type="domain" description="Retrotransposon gag" evidence="1">
    <location>
        <begin position="83"/>
        <end position="161"/>
    </location>
</feature>
<name>A0AAN9HYA6_CROPI</name>
<dbReference type="AlphaFoldDB" id="A0AAN9HYA6"/>
<comment type="caution">
    <text evidence="2">The sequence shown here is derived from an EMBL/GenBank/DDBJ whole genome shotgun (WGS) entry which is preliminary data.</text>
</comment>
<accession>A0AAN9HYA6</accession>
<dbReference type="InterPro" id="IPR005162">
    <property type="entry name" value="Retrotrans_gag_dom"/>
</dbReference>
<gene>
    <name evidence="2" type="ORF">RIF29_26821</name>
</gene>
<evidence type="ECO:0000313" key="3">
    <source>
        <dbReference type="Proteomes" id="UP001372338"/>
    </source>
</evidence>
<dbReference type="Pfam" id="PF03732">
    <property type="entry name" value="Retrotrans_gag"/>
    <property type="match status" value="1"/>
</dbReference>
<reference evidence="2 3" key="1">
    <citation type="submission" date="2024-01" db="EMBL/GenBank/DDBJ databases">
        <title>The genomes of 5 underutilized Papilionoideae crops provide insights into root nodulation and disease resistanc.</title>
        <authorList>
            <person name="Yuan L."/>
        </authorList>
    </citation>
    <scope>NUCLEOTIDE SEQUENCE [LARGE SCALE GENOMIC DNA]</scope>
    <source>
        <strain evidence="2">ZHUSHIDOU_FW_LH</strain>
        <tissue evidence="2">Leaf</tissue>
    </source>
</reference>
<dbReference type="Proteomes" id="UP001372338">
    <property type="component" value="Unassembled WGS sequence"/>
</dbReference>
<evidence type="ECO:0000259" key="1">
    <source>
        <dbReference type="Pfam" id="PF03732"/>
    </source>
</evidence>